<sequence length="109" mass="12206">MRNLSSAFSCLMNTIKADTYERASDVFSIHGVSRDPEFEPSSRNEALNGKDFEFLPFHTNTMDKEGLGKSANTMLVLHRITEMGLFHIPLTNMSDENLEGRRVAEAPGI</sequence>
<gene>
    <name evidence="1" type="ORF">HHI36_010870</name>
</gene>
<accession>A0ABD2MJY3</accession>
<evidence type="ECO:0000313" key="1">
    <source>
        <dbReference type="EMBL" id="KAL3266709.1"/>
    </source>
</evidence>
<proteinExistence type="predicted"/>
<dbReference type="AlphaFoldDB" id="A0ABD2MJY3"/>
<evidence type="ECO:0000313" key="2">
    <source>
        <dbReference type="Proteomes" id="UP001516400"/>
    </source>
</evidence>
<dbReference type="EMBL" id="JABFTP020000001">
    <property type="protein sequence ID" value="KAL3266709.1"/>
    <property type="molecule type" value="Genomic_DNA"/>
</dbReference>
<protein>
    <submittedName>
        <fullName evidence="1">Uncharacterized protein</fullName>
    </submittedName>
</protein>
<name>A0ABD2MJY3_9CUCU</name>
<dbReference type="Proteomes" id="UP001516400">
    <property type="component" value="Unassembled WGS sequence"/>
</dbReference>
<organism evidence="1 2">
    <name type="scientific">Cryptolaemus montrouzieri</name>
    <dbReference type="NCBI Taxonomy" id="559131"/>
    <lineage>
        <taxon>Eukaryota</taxon>
        <taxon>Metazoa</taxon>
        <taxon>Ecdysozoa</taxon>
        <taxon>Arthropoda</taxon>
        <taxon>Hexapoda</taxon>
        <taxon>Insecta</taxon>
        <taxon>Pterygota</taxon>
        <taxon>Neoptera</taxon>
        <taxon>Endopterygota</taxon>
        <taxon>Coleoptera</taxon>
        <taxon>Polyphaga</taxon>
        <taxon>Cucujiformia</taxon>
        <taxon>Coccinelloidea</taxon>
        <taxon>Coccinellidae</taxon>
        <taxon>Scymninae</taxon>
        <taxon>Scymnini</taxon>
        <taxon>Cryptolaemus</taxon>
    </lineage>
</organism>
<keyword evidence="2" id="KW-1185">Reference proteome</keyword>
<reference evidence="1 2" key="1">
    <citation type="journal article" date="2021" name="BMC Biol.">
        <title>Horizontally acquired antibacterial genes associated with adaptive radiation of ladybird beetles.</title>
        <authorList>
            <person name="Li H.S."/>
            <person name="Tang X.F."/>
            <person name="Huang Y.H."/>
            <person name="Xu Z.Y."/>
            <person name="Chen M.L."/>
            <person name="Du X.Y."/>
            <person name="Qiu B.Y."/>
            <person name="Chen P.T."/>
            <person name="Zhang W."/>
            <person name="Slipinski A."/>
            <person name="Escalona H.E."/>
            <person name="Waterhouse R.M."/>
            <person name="Zwick A."/>
            <person name="Pang H."/>
        </authorList>
    </citation>
    <scope>NUCLEOTIDE SEQUENCE [LARGE SCALE GENOMIC DNA]</scope>
    <source>
        <strain evidence="1">SYSU2018</strain>
    </source>
</reference>
<comment type="caution">
    <text evidence="1">The sequence shown here is derived from an EMBL/GenBank/DDBJ whole genome shotgun (WGS) entry which is preliminary data.</text>
</comment>